<sequence>MSDALVRSCADRLSRLSQRFGVTLPDVTADFDLFDLSDEAERQNLVARHAIHVGGLYAPNHLFLHKAAGPRPGLTIIDLKGVGNVAVIGARSGFQGQVRFYDDGNLAVLSGEQAHLGLEAHLSDASVLLCGRETFAWSIRVWAFGGAHCVIGDDCLFSDLTSMRTTDHHSLIDLATWRQTNFPADIVFERHVWVGQNSQIAKGVRIGAGAVVGQGSTVTRSIPSCELWGGAPARPIRKNISWVRSHPAEAAELEALRALLPAAPANPQRRFGLASLASLRFWRRGAKTEQENLHV</sequence>
<dbReference type="PANTHER" id="PTHR23416">
    <property type="entry name" value="SIALIC ACID SYNTHASE-RELATED"/>
    <property type="match status" value="1"/>
</dbReference>
<dbReference type="GO" id="GO:0016746">
    <property type="term" value="F:acyltransferase activity"/>
    <property type="evidence" value="ECO:0007669"/>
    <property type="project" value="UniProtKB-KW"/>
</dbReference>
<dbReference type="AlphaFoldDB" id="A0A6N8DM33"/>
<dbReference type="PROSITE" id="PS00101">
    <property type="entry name" value="HEXAPEP_TRANSFERASES"/>
    <property type="match status" value="1"/>
</dbReference>
<dbReference type="Pfam" id="PF00132">
    <property type="entry name" value="Hexapep"/>
    <property type="match status" value="1"/>
</dbReference>
<keyword evidence="2" id="KW-0677">Repeat</keyword>
<protein>
    <recommendedName>
        <fullName evidence="6">Acyltransferase</fullName>
    </recommendedName>
</protein>
<evidence type="ECO:0008006" key="6">
    <source>
        <dbReference type="Google" id="ProtNLM"/>
    </source>
</evidence>
<organism evidence="4 5">
    <name type="scientific">Rhodoblastus acidophilus</name>
    <name type="common">Rhodopseudomonas acidophila</name>
    <dbReference type="NCBI Taxonomy" id="1074"/>
    <lineage>
        <taxon>Bacteria</taxon>
        <taxon>Pseudomonadati</taxon>
        <taxon>Pseudomonadota</taxon>
        <taxon>Alphaproteobacteria</taxon>
        <taxon>Hyphomicrobiales</taxon>
        <taxon>Rhodoblastaceae</taxon>
        <taxon>Rhodoblastus</taxon>
    </lineage>
</organism>
<name>A0A6N8DM33_RHOAC</name>
<proteinExistence type="predicted"/>
<reference evidence="4 5" key="1">
    <citation type="submission" date="2019-11" db="EMBL/GenBank/DDBJ databases">
        <title>Whole-genome sequence of a Rhodoblastus acidophilus DSM 142.</title>
        <authorList>
            <person name="Kyndt J.A."/>
            <person name="Meyer T.E."/>
        </authorList>
    </citation>
    <scope>NUCLEOTIDE SEQUENCE [LARGE SCALE GENOMIC DNA]</scope>
    <source>
        <strain evidence="4 5">DSM 142</strain>
    </source>
</reference>
<gene>
    <name evidence="4" type="ORF">GJ654_02360</name>
</gene>
<dbReference type="CDD" id="cd04647">
    <property type="entry name" value="LbH_MAT_like"/>
    <property type="match status" value="1"/>
</dbReference>
<dbReference type="RefSeq" id="WP_155444477.1">
    <property type="nucleotide sequence ID" value="NZ_JAOQNR010000001.1"/>
</dbReference>
<dbReference type="SUPFAM" id="SSF51161">
    <property type="entry name" value="Trimeric LpxA-like enzymes"/>
    <property type="match status" value="1"/>
</dbReference>
<accession>A0A6N8DM33</accession>
<dbReference type="InterPro" id="IPR011004">
    <property type="entry name" value="Trimer_LpxA-like_sf"/>
</dbReference>
<dbReference type="InterPro" id="IPR018357">
    <property type="entry name" value="Hexapep_transf_CS"/>
</dbReference>
<evidence type="ECO:0000256" key="3">
    <source>
        <dbReference type="ARBA" id="ARBA00023315"/>
    </source>
</evidence>
<dbReference type="OrthoDB" id="9815592at2"/>
<dbReference type="InterPro" id="IPR001451">
    <property type="entry name" value="Hexapep"/>
</dbReference>
<evidence type="ECO:0000256" key="1">
    <source>
        <dbReference type="ARBA" id="ARBA00022679"/>
    </source>
</evidence>
<dbReference type="Proteomes" id="UP000439113">
    <property type="component" value="Unassembled WGS sequence"/>
</dbReference>
<keyword evidence="3" id="KW-0012">Acyltransferase</keyword>
<dbReference type="InterPro" id="IPR051159">
    <property type="entry name" value="Hexapeptide_acetyltransf"/>
</dbReference>
<keyword evidence="1" id="KW-0808">Transferase</keyword>
<evidence type="ECO:0000256" key="2">
    <source>
        <dbReference type="ARBA" id="ARBA00022737"/>
    </source>
</evidence>
<evidence type="ECO:0000313" key="4">
    <source>
        <dbReference type="EMBL" id="MTV29834.1"/>
    </source>
</evidence>
<dbReference type="Gene3D" id="2.160.10.10">
    <property type="entry name" value="Hexapeptide repeat proteins"/>
    <property type="match status" value="1"/>
</dbReference>
<comment type="caution">
    <text evidence="4">The sequence shown here is derived from an EMBL/GenBank/DDBJ whole genome shotgun (WGS) entry which is preliminary data.</text>
</comment>
<dbReference type="EMBL" id="WNKS01000001">
    <property type="protein sequence ID" value="MTV29834.1"/>
    <property type="molecule type" value="Genomic_DNA"/>
</dbReference>
<evidence type="ECO:0000313" key="5">
    <source>
        <dbReference type="Proteomes" id="UP000439113"/>
    </source>
</evidence>